<dbReference type="Pfam" id="PF00083">
    <property type="entry name" value="Sugar_tr"/>
    <property type="match status" value="1"/>
</dbReference>
<feature type="chain" id="PRO_5025465097" evidence="9">
    <location>
        <begin position="30"/>
        <end position="531"/>
    </location>
</feature>
<evidence type="ECO:0000256" key="7">
    <source>
        <dbReference type="RuleBase" id="RU003346"/>
    </source>
</evidence>
<feature type="transmembrane region" description="Helical" evidence="8">
    <location>
        <begin position="99"/>
        <end position="117"/>
    </location>
</feature>
<dbReference type="InterPro" id="IPR005829">
    <property type="entry name" value="Sugar_transporter_CS"/>
</dbReference>
<keyword evidence="6 8" id="KW-0472">Membrane</keyword>
<evidence type="ECO:0000256" key="8">
    <source>
        <dbReference type="SAM" id="Phobius"/>
    </source>
</evidence>
<feature type="transmembrane region" description="Helical" evidence="8">
    <location>
        <begin position="344"/>
        <end position="363"/>
    </location>
</feature>
<keyword evidence="3 7" id="KW-0813">Transport</keyword>
<feature type="transmembrane region" description="Helical" evidence="8">
    <location>
        <begin position="187"/>
        <end position="209"/>
    </location>
</feature>
<evidence type="ECO:0000256" key="6">
    <source>
        <dbReference type="ARBA" id="ARBA00023136"/>
    </source>
</evidence>
<feature type="signal peptide" evidence="9">
    <location>
        <begin position="1"/>
        <end position="29"/>
    </location>
</feature>
<dbReference type="PROSITE" id="PS50850">
    <property type="entry name" value="MFS"/>
    <property type="match status" value="1"/>
</dbReference>
<dbReference type="Gene3D" id="1.20.1250.20">
    <property type="entry name" value="MFS general substrate transporter like domains"/>
    <property type="match status" value="1"/>
</dbReference>
<keyword evidence="12" id="KW-1185">Reference proteome</keyword>
<dbReference type="GO" id="GO:0016020">
    <property type="term" value="C:membrane"/>
    <property type="evidence" value="ECO:0007669"/>
    <property type="project" value="UniProtKB-SubCell"/>
</dbReference>
<evidence type="ECO:0000256" key="2">
    <source>
        <dbReference type="ARBA" id="ARBA00010992"/>
    </source>
</evidence>
<dbReference type="InterPro" id="IPR036259">
    <property type="entry name" value="MFS_trans_sf"/>
</dbReference>
<comment type="similarity">
    <text evidence="2 7">Belongs to the major facilitator superfamily. Sugar transporter (TC 2.A.1.1) family.</text>
</comment>
<organism evidence="11 12">
    <name type="scientific">Ophiobolus disseminans</name>
    <dbReference type="NCBI Taxonomy" id="1469910"/>
    <lineage>
        <taxon>Eukaryota</taxon>
        <taxon>Fungi</taxon>
        <taxon>Dikarya</taxon>
        <taxon>Ascomycota</taxon>
        <taxon>Pezizomycotina</taxon>
        <taxon>Dothideomycetes</taxon>
        <taxon>Pleosporomycetidae</taxon>
        <taxon>Pleosporales</taxon>
        <taxon>Pleosporineae</taxon>
        <taxon>Phaeosphaeriaceae</taxon>
        <taxon>Ophiobolus</taxon>
    </lineage>
</organism>
<feature type="transmembrane region" description="Helical" evidence="8">
    <location>
        <begin position="123"/>
        <end position="145"/>
    </location>
</feature>
<feature type="domain" description="Major facilitator superfamily (MFS) profile" evidence="10">
    <location>
        <begin position="20"/>
        <end position="468"/>
    </location>
</feature>
<feature type="transmembrane region" description="Helical" evidence="8">
    <location>
        <begin position="375"/>
        <end position="395"/>
    </location>
</feature>
<comment type="subcellular location">
    <subcellularLocation>
        <location evidence="1">Membrane</location>
        <topology evidence="1">Multi-pass membrane protein</topology>
    </subcellularLocation>
</comment>
<evidence type="ECO:0000256" key="3">
    <source>
        <dbReference type="ARBA" id="ARBA00022448"/>
    </source>
</evidence>
<dbReference type="OrthoDB" id="6612291at2759"/>
<feature type="transmembrane region" description="Helical" evidence="8">
    <location>
        <begin position="157"/>
        <end position="175"/>
    </location>
</feature>
<dbReference type="InterPro" id="IPR005828">
    <property type="entry name" value="MFS_sugar_transport-like"/>
</dbReference>
<evidence type="ECO:0000256" key="4">
    <source>
        <dbReference type="ARBA" id="ARBA00022692"/>
    </source>
</evidence>
<evidence type="ECO:0000256" key="1">
    <source>
        <dbReference type="ARBA" id="ARBA00004141"/>
    </source>
</evidence>
<dbReference type="SUPFAM" id="SSF103473">
    <property type="entry name" value="MFS general substrate transporter"/>
    <property type="match status" value="1"/>
</dbReference>
<dbReference type="AlphaFoldDB" id="A0A6A7AAC7"/>
<evidence type="ECO:0000259" key="10">
    <source>
        <dbReference type="PROSITE" id="PS50850"/>
    </source>
</evidence>
<sequence>MPLRPARQTPVRENWKCILMCLAMSLANCQYGYDTATIAGFQAMTGFLEVYGYRDGKAKSGWNIATTPQQLLSSSLNIGTILSIFLTHPFSLRFGRRPAIWLASIISSVAAGVQVGSSTLTGLYFGRILIGISNGFFITFANVYVAEAAPAHLRGPLVSAFGVWVSVGGMLGAVVNERAKEYAGKLAYRIPLASLYAVPVLLSCFVFFVPESPRWLLMRGREAEAKIALGRLRGRSFEGREGALEEEFVEMKHGIREDMEVGRGSSLGDMFKGVERRRTVLCCAVILSHSSSGVWLTIGYATFFFQAAGVNRPFLATILKSFMGLCGVLLGITLSYRTLGRRSLMLTGHAGAALFMLGMAIAQSVTPGSTAGGKAILACALMYQFTYTGFSNALSWPIANELVSSRLRVITIGTGTGINYIFAWLISFTTPYFINSKELNWGAKVGYIWAASNAITFVFFYFFLPEMHGRSLEEVDELFQNGVPTGEFAKYHCTSGERAREQASKDAKLIEENKNGDDGDDAKLKQKELVV</sequence>
<keyword evidence="4 8" id="KW-0812">Transmembrane</keyword>
<dbReference type="FunFam" id="1.20.1250.20:FF:000078">
    <property type="entry name" value="MFS maltose transporter, putative"/>
    <property type="match status" value="1"/>
</dbReference>
<gene>
    <name evidence="11" type="ORF">CC86DRAFT_453293</name>
</gene>
<evidence type="ECO:0000313" key="11">
    <source>
        <dbReference type="EMBL" id="KAF2829698.1"/>
    </source>
</evidence>
<dbReference type="Proteomes" id="UP000799424">
    <property type="component" value="Unassembled WGS sequence"/>
</dbReference>
<dbReference type="InterPro" id="IPR003663">
    <property type="entry name" value="Sugar/inositol_transpt"/>
</dbReference>
<keyword evidence="9" id="KW-0732">Signal</keyword>
<evidence type="ECO:0000256" key="9">
    <source>
        <dbReference type="SAM" id="SignalP"/>
    </source>
</evidence>
<dbReference type="InterPro" id="IPR050360">
    <property type="entry name" value="MFS_Sugar_Transporters"/>
</dbReference>
<evidence type="ECO:0000313" key="12">
    <source>
        <dbReference type="Proteomes" id="UP000799424"/>
    </source>
</evidence>
<dbReference type="PROSITE" id="PS00217">
    <property type="entry name" value="SUGAR_TRANSPORT_2"/>
    <property type="match status" value="1"/>
</dbReference>
<dbReference type="EMBL" id="MU006220">
    <property type="protein sequence ID" value="KAF2829698.1"/>
    <property type="molecule type" value="Genomic_DNA"/>
</dbReference>
<dbReference type="NCBIfam" id="TIGR00879">
    <property type="entry name" value="SP"/>
    <property type="match status" value="1"/>
</dbReference>
<dbReference type="GO" id="GO:0005351">
    <property type="term" value="F:carbohydrate:proton symporter activity"/>
    <property type="evidence" value="ECO:0007669"/>
    <property type="project" value="TreeGrafter"/>
</dbReference>
<keyword evidence="5 8" id="KW-1133">Transmembrane helix</keyword>
<proteinExistence type="inferred from homology"/>
<feature type="transmembrane region" description="Helical" evidence="8">
    <location>
        <begin position="446"/>
        <end position="464"/>
    </location>
</feature>
<protein>
    <submittedName>
        <fullName evidence="11">MFS transporter</fullName>
    </submittedName>
</protein>
<dbReference type="InterPro" id="IPR020846">
    <property type="entry name" value="MFS_dom"/>
</dbReference>
<feature type="transmembrane region" description="Helical" evidence="8">
    <location>
        <begin position="314"/>
        <end position="332"/>
    </location>
</feature>
<name>A0A6A7AAC7_9PLEO</name>
<accession>A0A6A7AAC7</accession>
<dbReference type="PANTHER" id="PTHR48022">
    <property type="entry name" value="PLASTIDIC GLUCOSE TRANSPORTER 4"/>
    <property type="match status" value="1"/>
</dbReference>
<feature type="transmembrane region" description="Helical" evidence="8">
    <location>
        <begin position="407"/>
        <end position="426"/>
    </location>
</feature>
<dbReference type="PANTHER" id="PTHR48022:SF10">
    <property type="entry name" value="MAJOR FACILITATOR SUPERFAMILY (MFS) PROFILE DOMAIN-CONTAINING PROTEIN"/>
    <property type="match status" value="1"/>
</dbReference>
<feature type="transmembrane region" description="Helical" evidence="8">
    <location>
        <begin position="280"/>
        <end position="308"/>
    </location>
</feature>
<evidence type="ECO:0000256" key="5">
    <source>
        <dbReference type="ARBA" id="ARBA00022989"/>
    </source>
</evidence>
<reference evidence="11" key="1">
    <citation type="journal article" date="2020" name="Stud. Mycol.">
        <title>101 Dothideomycetes genomes: a test case for predicting lifestyles and emergence of pathogens.</title>
        <authorList>
            <person name="Haridas S."/>
            <person name="Albert R."/>
            <person name="Binder M."/>
            <person name="Bloem J."/>
            <person name="Labutti K."/>
            <person name="Salamov A."/>
            <person name="Andreopoulos B."/>
            <person name="Baker S."/>
            <person name="Barry K."/>
            <person name="Bills G."/>
            <person name="Bluhm B."/>
            <person name="Cannon C."/>
            <person name="Castanera R."/>
            <person name="Culley D."/>
            <person name="Daum C."/>
            <person name="Ezra D."/>
            <person name="Gonzalez J."/>
            <person name="Henrissat B."/>
            <person name="Kuo A."/>
            <person name="Liang C."/>
            <person name="Lipzen A."/>
            <person name="Lutzoni F."/>
            <person name="Magnuson J."/>
            <person name="Mondo S."/>
            <person name="Nolan M."/>
            <person name="Ohm R."/>
            <person name="Pangilinan J."/>
            <person name="Park H.-J."/>
            <person name="Ramirez L."/>
            <person name="Alfaro M."/>
            <person name="Sun H."/>
            <person name="Tritt A."/>
            <person name="Yoshinaga Y."/>
            <person name="Zwiers L.-H."/>
            <person name="Turgeon B."/>
            <person name="Goodwin S."/>
            <person name="Spatafora J."/>
            <person name="Crous P."/>
            <person name="Grigoriev I."/>
        </authorList>
    </citation>
    <scope>NUCLEOTIDE SEQUENCE</scope>
    <source>
        <strain evidence="11">CBS 113818</strain>
    </source>
</reference>